<dbReference type="SFLD" id="SFLDS00029">
    <property type="entry name" value="Radical_SAM"/>
    <property type="match status" value="1"/>
</dbReference>
<evidence type="ECO:0000256" key="6">
    <source>
        <dbReference type="ARBA" id="ARBA00022485"/>
    </source>
</evidence>
<dbReference type="InterPro" id="IPR023404">
    <property type="entry name" value="rSAM_horseshoe"/>
</dbReference>
<dbReference type="OrthoDB" id="1730074at2759"/>
<dbReference type="Gene3D" id="3.80.30.20">
    <property type="entry name" value="tm_1862 like domain"/>
    <property type="match status" value="1"/>
</dbReference>
<dbReference type="GO" id="GO:0046872">
    <property type="term" value="F:metal ion binding"/>
    <property type="evidence" value="ECO:0007669"/>
    <property type="project" value="UniProtKB-KW"/>
</dbReference>
<dbReference type="Gene3D" id="3.40.50.12160">
    <property type="entry name" value="Methylthiotransferase, N-terminal domain"/>
    <property type="match status" value="1"/>
</dbReference>
<organism evidence="18 19">
    <name type="scientific">Phytophthora lilii</name>
    <dbReference type="NCBI Taxonomy" id="2077276"/>
    <lineage>
        <taxon>Eukaryota</taxon>
        <taxon>Sar</taxon>
        <taxon>Stramenopiles</taxon>
        <taxon>Oomycota</taxon>
        <taxon>Peronosporomycetes</taxon>
        <taxon>Peronosporales</taxon>
        <taxon>Peronosporaceae</taxon>
        <taxon>Phytophthora</taxon>
    </lineage>
</organism>
<feature type="compositionally biased region" description="Acidic residues" evidence="15">
    <location>
        <begin position="1"/>
        <end position="13"/>
    </location>
</feature>
<feature type="domain" description="MTTase N-terminal" evidence="16">
    <location>
        <begin position="63"/>
        <end position="171"/>
    </location>
</feature>
<keyword evidence="8" id="KW-0949">S-adenosyl-L-methionine</keyword>
<dbReference type="Pfam" id="PF04055">
    <property type="entry name" value="Radical_SAM"/>
    <property type="match status" value="1"/>
</dbReference>
<dbReference type="FunFam" id="3.40.50.12160:FF:000009">
    <property type="entry name" value="threonylcarbamoyladenosine tRNA methylthiotransferase"/>
    <property type="match status" value="1"/>
</dbReference>
<keyword evidence="6" id="KW-0004">4Fe-4S</keyword>
<evidence type="ECO:0000256" key="13">
    <source>
        <dbReference type="ARBA" id="ARBA00031213"/>
    </source>
</evidence>
<dbReference type="InterPro" id="IPR007197">
    <property type="entry name" value="rSAM"/>
</dbReference>
<dbReference type="InterPro" id="IPR005839">
    <property type="entry name" value="Methylthiotransferase"/>
</dbReference>
<evidence type="ECO:0000256" key="5">
    <source>
        <dbReference type="ARBA" id="ARBA00018810"/>
    </source>
</evidence>
<evidence type="ECO:0000256" key="15">
    <source>
        <dbReference type="SAM" id="MobiDB-lite"/>
    </source>
</evidence>
<dbReference type="PANTHER" id="PTHR11918">
    <property type="entry name" value="RADICAL SAM PROTEINS"/>
    <property type="match status" value="1"/>
</dbReference>
<evidence type="ECO:0000256" key="9">
    <source>
        <dbReference type="ARBA" id="ARBA00022694"/>
    </source>
</evidence>
<dbReference type="EMBL" id="BSXW01000335">
    <property type="protein sequence ID" value="GMF19133.1"/>
    <property type="molecule type" value="Genomic_DNA"/>
</dbReference>
<reference evidence="18" key="1">
    <citation type="submission" date="2023-04" db="EMBL/GenBank/DDBJ databases">
        <title>Phytophthora lilii NBRC 32176.</title>
        <authorList>
            <person name="Ichikawa N."/>
            <person name="Sato H."/>
            <person name="Tonouchi N."/>
        </authorList>
    </citation>
    <scope>NUCLEOTIDE SEQUENCE</scope>
    <source>
        <strain evidence="18">NBRC 32176</strain>
    </source>
</reference>
<name>A0A9W6TT43_9STRA</name>
<evidence type="ECO:0000256" key="2">
    <source>
        <dbReference type="ARBA" id="ARBA00002399"/>
    </source>
</evidence>
<feature type="region of interest" description="Disordered" evidence="15">
    <location>
        <begin position="587"/>
        <end position="622"/>
    </location>
</feature>
<gene>
    <name evidence="18" type="ORF">Plil01_000726800</name>
</gene>
<comment type="function">
    <text evidence="2">Catalyzes the methylthiolation of N6-threonylcarbamoyladenosine (t(6)A), leading to the formation of 2-methylthio-N6-threonylcarbamoyladenosine (ms(2)t(6)A) at position 37 in tRNAs that read codons beginning with adenine.</text>
</comment>
<dbReference type="NCBIfam" id="TIGR00089">
    <property type="entry name" value="MiaB/RimO family radical SAM methylthiotransferase"/>
    <property type="match status" value="1"/>
</dbReference>
<keyword evidence="19" id="KW-1185">Reference proteome</keyword>
<evidence type="ECO:0000256" key="4">
    <source>
        <dbReference type="ARBA" id="ARBA00013273"/>
    </source>
</evidence>
<keyword evidence="12" id="KW-0411">Iron-sulfur</keyword>
<dbReference type="GO" id="GO:0005783">
    <property type="term" value="C:endoplasmic reticulum"/>
    <property type="evidence" value="ECO:0007669"/>
    <property type="project" value="TreeGrafter"/>
</dbReference>
<dbReference type="InterPro" id="IPR006638">
    <property type="entry name" value="Elp3/MiaA/NifB-like_rSAM"/>
</dbReference>
<feature type="compositionally biased region" description="Basic and acidic residues" evidence="15">
    <location>
        <begin position="602"/>
        <end position="617"/>
    </location>
</feature>
<dbReference type="PROSITE" id="PS51918">
    <property type="entry name" value="RADICAL_SAM"/>
    <property type="match status" value="1"/>
</dbReference>
<dbReference type="InterPro" id="IPR006466">
    <property type="entry name" value="MiaB-like_arc_euk"/>
</dbReference>
<dbReference type="SFLD" id="SFLDG01082">
    <property type="entry name" value="B12-binding_domain_containing"/>
    <property type="match status" value="1"/>
</dbReference>
<dbReference type="SUPFAM" id="SSF102114">
    <property type="entry name" value="Radical SAM enzymes"/>
    <property type="match status" value="1"/>
</dbReference>
<comment type="similarity">
    <text evidence="3">Belongs to the methylthiotransferase family. CDKAL1 subfamily.</text>
</comment>
<feature type="region of interest" description="Disordered" evidence="15">
    <location>
        <begin position="1"/>
        <end position="55"/>
    </location>
</feature>
<evidence type="ECO:0000256" key="14">
    <source>
        <dbReference type="ARBA" id="ARBA00051661"/>
    </source>
</evidence>
<dbReference type="PANTHER" id="PTHR11918:SF45">
    <property type="entry name" value="THREONYLCARBAMOYLADENOSINE TRNA METHYLTHIOTRANSFERASE"/>
    <property type="match status" value="1"/>
</dbReference>
<evidence type="ECO:0000259" key="16">
    <source>
        <dbReference type="PROSITE" id="PS51449"/>
    </source>
</evidence>
<dbReference type="GO" id="GO:0035598">
    <property type="term" value="F:tRNA (N(6)-L-threonylcarbamoyladenosine(37)-C(2))-methylthiotransferase activity"/>
    <property type="evidence" value="ECO:0007669"/>
    <property type="project" value="UniProtKB-EC"/>
</dbReference>
<proteinExistence type="inferred from homology"/>
<evidence type="ECO:0000256" key="12">
    <source>
        <dbReference type="ARBA" id="ARBA00023014"/>
    </source>
</evidence>
<protein>
    <recommendedName>
        <fullName evidence="5">Threonylcarbamoyladenosine tRNA methylthiotransferase</fullName>
        <ecNumber evidence="4">2.8.4.5</ecNumber>
    </recommendedName>
    <alternativeName>
        <fullName evidence="13">tRNA-t(6)A37 methylthiotransferase</fullName>
    </alternativeName>
</protein>
<accession>A0A9W6TT43</accession>
<keyword evidence="11" id="KW-0408">Iron</keyword>
<evidence type="ECO:0000256" key="11">
    <source>
        <dbReference type="ARBA" id="ARBA00023004"/>
    </source>
</evidence>
<keyword evidence="7" id="KW-0808">Transferase</keyword>
<evidence type="ECO:0000313" key="19">
    <source>
        <dbReference type="Proteomes" id="UP001165083"/>
    </source>
</evidence>
<sequence length="666" mass="72210">MDDIEDMIGEEELDRAAVSSVRTPMVAPKPRFQKTSAATNSTASSSSASGDFDAKEPAVPGTQLIWMKTYGCSHNVSDSEYMQGVLASYGYRFTQDPDAAQLWLLNSCTVKDPSQAAFMHLAVKGRKQNKAVVVAGCVPQADRHLKGLEEVSIVGIQQVDRVVEVVEETLKGHTVRLLSKNRLPELDLPKIRKNPMVEIIPLSTGCLGACTYCKTRHARGKLGSYTPEAIVSRAQTVINEGVTEIWLSSEDTGAYGIDIGTDLPTLMRKLLEVVPDGVMLRVGMTNPPYILDHLDAIAEVLNHDRVYSFLHVPVQSGSDDVLLAMNREYTAGEFRRVADELLAKVPDLTLATDIICGFPSETEEHFDETLELVEKYRFHIMNISQFYPRPGTPAAKMKRVPTQVVKNRSRNLTKLFETFEPYTHLVGTTQKVWVNTEVSDDKKYTVAHTKNYTKVLLPRDDSLIGCTAEVNVLTAARFHITGEVISRSQPATVAAAAIREQIRTEGDLTAADRSKALSKAKAASASSCKGDGSCGGHGHGHGHGHSHGHDHTHDHDHDHEGDDHHHGEGGCCGGSGSCCSSGGDGKGCGGTCGSKSKKKKAVVKEPSRKKAHGKESAATRSGMISTMTTTLATKWNEVRDDKIALAAFATLVASASFVAARLLTRK</sequence>
<evidence type="ECO:0000256" key="1">
    <source>
        <dbReference type="ARBA" id="ARBA00001966"/>
    </source>
</evidence>
<dbReference type="InterPro" id="IPR013848">
    <property type="entry name" value="Methylthiotransferase_N"/>
</dbReference>
<dbReference type="EC" id="2.8.4.5" evidence="4"/>
<evidence type="ECO:0000256" key="7">
    <source>
        <dbReference type="ARBA" id="ARBA00022679"/>
    </source>
</evidence>
<feature type="compositionally biased region" description="Low complexity" evidence="15">
    <location>
        <begin position="35"/>
        <end position="49"/>
    </location>
</feature>
<dbReference type="InterPro" id="IPR058240">
    <property type="entry name" value="rSAM_sf"/>
</dbReference>
<feature type="domain" description="Radical SAM core" evidence="17">
    <location>
        <begin position="192"/>
        <end position="423"/>
    </location>
</feature>
<evidence type="ECO:0000313" key="18">
    <source>
        <dbReference type="EMBL" id="GMF19133.1"/>
    </source>
</evidence>
<dbReference type="NCBIfam" id="TIGR01578">
    <property type="entry name" value="MiaB-like-B"/>
    <property type="match status" value="1"/>
</dbReference>
<evidence type="ECO:0000256" key="8">
    <source>
        <dbReference type="ARBA" id="ARBA00022691"/>
    </source>
</evidence>
<feature type="compositionally biased region" description="Basic and acidic residues" evidence="15">
    <location>
        <begin position="547"/>
        <end position="567"/>
    </location>
</feature>
<keyword evidence="9" id="KW-0819">tRNA processing</keyword>
<keyword evidence="10" id="KW-0479">Metal-binding</keyword>
<dbReference type="CDD" id="cd01335">
    <property type="entry name" value="Radical_SAM"/>
    <property type="match status" value="1"/>
</dbReference>
<dbReference type="AlphaFoldDB" id="A0A9W6TT43"/>
<evidence type="ECO:0000256" key="10">
    <source>
        <dbReference type="ARBA" id="ARBA00022723"/>
    </source>
</evidence>
<comment type="cofactor">
    <cofactor evidence="1">
        <name>[4Fe-4S] cluster</name>
        <dbReference type="ChEBI" id="CHEBI:49883"/>
    </cofactor>
</comment>
<dbReference type="InterPro" id="IPR038135">
    <property type="entry name" value="Methylthiotransferase_N_sf"/>
</dbReference>
<comment type="catalytic activity">
    <reaction evidence="14">
        <text>N(6)-L-threonylcarbamoyladenosine(37) in tRNA + (sulfur carrier)-SH + AH2 + 2 S-adenosyl-L-methionine = 2-methylsulfanyl-N(6)-L-threonylcarbamoyladenosine(37) in tRNA + (sulfur carrier)-H + 5'-deoxyadenosine + L-methionine + A + S-adenosyl-L-homocysteine + 2 H(+)</text>
        <dbReference type="Rhea" id="RHEA:37075"/>
        <dbReference type="Rhea" id="RHEA-COMP:10163"/>
        <dbReference type="Rhea" id="RHEA-COMP:11092"/>
        <dbReference type="Rhea" id="RHEA-COMP:14737"/>
        <dbReference type="Rhea" id="RHEA-COMP:14739"/>
        <dbReference type="ChEBI" id="CHEBI:13193"/>
        <dbReference type="ChEBI" id="CHEBI:15378"/>
        <dbReference type="ChEBI" id="CHEBI:17319"/>
        <dbReference type="ChEBI" id="CHEBI:17499"/>
        <dbReference type="ChEBI" id="CHEBI:29917"/>
        <dbReference type="ChEBI" id="CHEBI:57844"/>
        <dbReference type="ChEBI" id="CHEBI:57856"/>
        <dbReference type="ChEBI" id="CHEBI:59789"/>
        <dbReference type="ChEBI" id="CHEBI:64428"/>
        <dbReference type="ChEBI" id="CHEBI:74418"/>
        <dbReference type="ChEBI" id="CHEBI:74420"/>
        <dbReference type="EC" id="2.8.4.5"/>
    </reaction>
</comment>
<dbReference type="InterPro" id="IPR020612">
    <property type="entry name" value="Methylthiotransferase_CS"/>
</dbReference>
<evidence type="ECO:0000259" key="17">
    <source>
        <dbReference type="PROSITE" id="PS51918"/>
    </source>
</evidence>
<feature type="region of interest" description="Disordered" evidence="15">
    <location>
        <begin position="530"/>
        <end position="567"/>
    </location>
</feature>
<dbReference type="Proteomes" id="UP001165083">
    <property type="component" value="Unassembled WGS sequence"/>
</dbReference>
<dbReference type="Pfam" id="PF00919">
    <property type="entry name" value="UPF0004"/>
    <property type="match status" value="1"/>
</dbReference>
<comment type="caution">
    <text evidence="18">The sequence shown here is derived from an EMBL/GenBank/DDBJ whole genome shotgun (WGS) entry which is preliminary data.</text>
</comment>
<evidence type="ECO:0000256" key="3">
    <source>
        <dbReference type="ARBA" id="ARBA00008616"/>
    </source>
</evidence>
<dbReference type="SMART" id="SM00729">
    <property type="entry name" value="Elp3"/>
    <property type="match status" value="1"/>
</dbReference>
<dbReference type="FunFam" id="3.80.30.20:FF:000002">
    <property type="entry name" value="threonylcarbamoyladenosine tRNA methylthiotransferase isoform X2"/>
    <property type="match status" value="1"/>
</dbReference>
<dbReference type="PROSITE" id="PS01278">
    <property type="entry name" value="MTTASE_RADICAL"/>
    <property type="match status" value="1"/>
</dbReference>
<dbReference type="PROSITE" id="PS51449">
    <property type="entry name" value="MTTASE_N"/>
    <property type="match status" value="1"/>
</dbReference>
<dbReference type="GO" id="GO:0051539">
    <property type="term" value="F:4 iron, 4 sulfur cluster binding"/>
    <property type="evidence" value="ECO:0007669"/>
    <property type="project" value="UniProtKB-KW"/>
</dbReference>